<dbReference type="AlphaFoldDB" id="A0AAW8Q1H2"/>
<keyword evidence="1" id="KW-1133">Transmembrane helix</keyword>
<feature type="transmembrane region" description="Helical" evidence="1">
    <location>
        <begin position="81"/>
        <end position="104"/>
    </location>
</feature>
<proteinExistence type="predicted"/>
<keyword evidence="1" id="KW-0812">Transmembrane</keyword>
<evidence type="ECO:0000256" key="1">
    <source>
        <dbReference type="SAM" id="Phobius"/>
    </source>
</evidence>
<feature type="transmembrane region" description="Helical" evidence="1">
    <location>
        <begin position="47"/>
        <end position="69"/>
    </location>
</feature>
<evidence type="ECO:0000313" key="3">
    <source>
        <dbReference type="Proteomes" id="UP001253193"/>
    </source>
</evidence>
<organism evidence="2 3">
    <name type="scientific">Vibrio parahaemolyticus</name>
    <dbReference type="NCBI Taxonomy" id="670"/>
    <lineage>
        <taxon>Bacteria</taxon>
        <taxon>Pseudomonadati</taxon>
        <taxon>Pseudomonadota</taxon>
        <taxon>Gammaproteobacteria</taxon>
        <taxon>Vibrionales</taxon>
        <taxon>Vibrionaceae</taxon>
        <taxon>Vibrio</taxon>
    </lineage>
</organism>
<accession>A0AAW8Q1H2</accession>
<protein>
    <submittedName>
        <fullName evidence="2">Uncharacterized protein</fullName>
    </submittedName>
</protein>
<name>A0AAW8Q1H2_VIBPH</name>
<keyword evidence="1" id="KW-0472">Membrane</keyword>
<sequence length="107" mass="11827">MKRHLKISGAILSVVGVVELLKCATTQVTEKGAEAANAFYEFLAAHSSVVTQVMLYSMIAIFAVTFFFMVDELRKEKSDSFCPKTVTSIINCFVSLALACYIFMNLL</sequence>
<gene>
    <name evidence="2" type="ORF">QX249_13540</name>
</gene>
<dbReference type="EMBL" id="JAUHGG010000003">
    <property type="protein sequence ID" value="MDS1821676.1"/>
    <property type="molecule type" value="Genomic_DNA"/>
</dbReference>
<dbReference type="RefSeq" id="WP_311020591.1">
    <property type="nucleotide sequence ID" value="NZ_JAUHGG010000003.1"/>
</dbReference>
<dbReference type="Proteomes" id="UP001253193">
    <property type="component" value="Unassembled WGS sequence"/>
</dbReference>
<reference evidence="2" key="1">
    <citation type="submission" date="2023-06" db="EMBL/GenBank/DDBJ databases">
        <title>Genomic Diversity of Vibrio spp. and Metagenomic Analysis of Pathogens in Florida Gulf Coastal Waters Following Hurricane Ian.</title>
        <authorList>
            <person name="Brumfield K.D."/>
        </authorList>
    </citation>
    <scope>NUCLEOTIDE SEQUENCE</scope>
    <source>
        <strain evidence="2">WBS2B-138</strain>
    </source>
</reference>
<evidence type="ECO:0000313" key="2">
    <source>
        <dbReference type="EMBL" id="MDS1821676.1"/>
    </source>
</evidence>
<comment type="caution">
    <text evidence="2">The sequence shown here is derived from an EMBL/GenBank/DDBJ whole genome shotgun (WGS) entry which is preliminary data.</text>
</comment>